<evidence type="ECO:0000313" key="1">
    <source>
        <dbReference type="EMBL" id="CBA07866.1"/>
    </source>
</evidence>
<sequence length="37" mass="4682">MRIDLKLQNPNGLDYRFRVSKLRRYRKNRKSKLQEFI</sequence>
<protein>
    <submittedName>
        <fullName evidence="1">Uncharacterized protein</fullName>
    </submittedName>
</protein>
<reference evidence="1" key="1">
    <citation type="journal article" date="2008" name="Proc. Natl. Acad. Sci. U.S.A.">
        <title>Whole-genome comparison of disease and carriage strains provides insights into virulence evolution in Neisseria meningitidis.</title>
        <authorList>
            <person name="Schoen C."/>
            <person name="Blom J."/>
            <person name="Claus H."/>
            <person name="Schramm-Glueck A."/>
            <person name="Brandt P."/>
            <person name="Mueller T."/>
            <person name="Goesmann A."/>
            <person name="Joseph B."/>
            <person name="Konietzny S."/>
            <person name="Kurzai O."/>
            <person name="Schmitt C."/>
            <person name="Friedrich T."/>
            <person name="Linke B."/>
            <person name="Vogel U."/>
            <person name="Frosch M."/>
        </authorList>
    </citation>
    <scope>NUCLEOTIDE SEQUENCE</scope>
    <source>
        <strain evidence="1">Alpha153</strain>
    </source>
</reference>
<organism evidence="1">
    <name type="scientific">Neisseria meningitidis alpha153</name>
    <dbReference type="NCBI Taxonomy" id="663926"/>
    <lineage>
        <taxon>Bacteria</taxon>
        <taxon>Pseudomonadati</taxon>
        <taxon>Pseudomonadota</taxon>
        <taxon>Betaproteobacteria</taxon>
        <taxon>Neisseriales</taxon>
        <taxon>Neisseriaceae</taxon>
        <taxon>Neisseria</taxon>
    </lineage>
</organism>
<gene>
    <name evidence="1" type="ORF">NME_1602</name>
</gene>
<dbReference type="EMBL" id="AM889137">
    <property type="protein sequence ID" value="CBA07866.1"/>
    <property type="molecule type" value="Genomic_DNA"/>
</dbReference>
<accession>C6SE85</accession>
<name>C6SE85_NEIME</name>
<proteinExistence type="predicted"/>
<dbReference type="AlphaFoldDB" id="C6SE85"/>